<dbReference type="InterPro" id="IPR056924">
    <property type="entry name" value="SH3_Tf2-1"/>
</dbReference>
<name>A0ABQ5B8W5_9ASTR</name>
<dbReference type="PANTHER" id="PTHR46148">
    <property type="entry name" value="CHROMO DOMAIN-CONTAINING PROTEIN"/>
    <property type="match status" value="1"/>
</dbReference>
<feature type="domain" description="Tf2-1-like SH3-like" evidence="1">
    <location>
        <begin position="201"/>
        <end position="245"/>
    </location>
</feature>
<organism evidence="2 3">
    <name type="scientific">Tanacetum coccineum</name>
    <dbReference type="NCBI Taxonomy" id="301880"/>
    <lineage>
        <taxon>Eukaryota</taxon>
        <taxon>Viridiplantae</taxon>
        <taxon>Streptophyta</taxon>
        <taxon>Embryophyta</taxon>
        <taxon>Tracheophyta</taxon>
        <taxon>Spermatophyta</taxon>
        <taxon>Magnoliopsida</taxon>
        <taxon>eudicotyledons</taxon>
        <taxon>Gunneridae</taxon>
        <taxon>Pentapetalae</taxon>
        <taxon>asterids</taxon>
        <taxon>campanulids</taxon>
        <taxon>Asterales</taxon>
        <taxon>Asteraceae</taxon>
        <taxon>Asteroideae</taxon>
        <taxon>Anthemideae</taxon>
        <taxon>Anthemidinae</taxon>
        <taxon>Tanacetum</taxon>
    </lineage>
</organism>
<reference evidence="2" key="2">
    <citation type="submission" date="2022-01" db="EMBL/GenBank/DDBJ databases">
        <authorList>
            <person name="Yamashiro T."/>
            <person name="Shiraishi A."/>
            <person name="Satake H."/>
            <person name="Nakayama K."/>
        </authorList>
    </citation>
    <scope>NUCLEOTIDE SEQUENCE</scope>
</reference>
<evidence type="ECO:0000259" key="1">
    <source>
        <dbReference type="Pfam" id="PF24626"/>
    </source>
</evidence>
<comment type="caution">
    <text evidence="2">The sequence shown here is derived from an EMBL/GenBank/DDBJ whole genome shotgun (WGS) entry which is preliminary data.</text>
</comment>
<dbReference type="PANTHER" id="PTHR46148:SF59">
    <property type="entry name" value="NUCLEOTIDYLTRANSFERASE, RIBONUCLEASE H"/>
    <property type="match status" value="1"/>
</dbReference>
<dbReference type="Proteomes" id="UP001151760">
    <property type="component" value="Unassembled WGS sequence"/>
</dbReference>
<evidence type="ECO:0000313" key="2">
    <source>
        <dbReference type="EMBL" id="GJT11260.1"/>
    </source>
</evidence>
<sequence>MLLTNATLVNPKGITVNQCTSGFHGLNEAGCKPYLGRFVIVFIDDILAYSKSKCMRNMIVILKLLLESLQEGEVVSLSPNEEVQARELTRRRLHGLEQQMERKGVGRIQVSLYLWIEFGSIGRSVWLRPMHQAWVLEWKMRIESHGILSLKFPRSSADGQRERMIQTLKDINEGMSPVLWAEIRESSLIGPELVSPWKGVVRFGKKGKLAPRYVGPFEILERIGLVAYRLRLPEELNSVHDTFHV</sequence>
<proteinExistence type="predicted"/>
<accession>A0ABQ5B8W5</accession>
<reference evidence="2" key="1">
    <citation type="journal article" date="2022" name="Int. J. Mol. Sci.">
        <title>Draft Genome of Tanacetum Coccineum: Genomic Comparison of Closely Related Tanacetum-Family Plants.</title>
        <authorList>
            <person name="Yamashiro T."/>
            <person name="Shiraishi A."/>
            <person name="Nakayama K."/>
            <person name="Satake H."/>
        </authorList>
    </citation>
    <scope>NUCLEOTIDE SEQUENCE</scope>
</reference>
<gene>
    <name evidence="2" type="ORF">Tco_0858302</name>
</gene>
<dbReference type="Pfam" id="PF24626">
    <property type="entry name" value="SH3_Tf2-1"/>
    <property type="match status" value="1"/>
</dbReference>
<protein>
    <recommendedName>
        <fullName evidence="1">Tf2-1-like SH3-like domain-containing protein</fullName>
    </recommendedName>
</protein>
<dbReference type="EMBL" id="BQNB010013054">
    <property type="protein sequence ID" value="GJT11260.1"/>
    <property type="molecule type" value="Genomic_DNA"/>
</dbReference>
<keyword evidence="3" id="KW-1185">Reference proteome</keyword>
<evidence type="ECO:0000313" key="3">
    <source>
        <dbReference type="Proteomes" id="UP001151760"/>
    </source>
</evidence>